<gene>
    <name evidence="2" type="ORF">CK203_009782</name>
    <name evidence="1" type="ORF">CK203_076099</name>
</gene>
<proteinExistence type="predicted"/>
<dbReference type="Proteomes" id="UP000288805">
    <property type="component" value="Unassembled WGS sequence"/>
</dbReference>
<organism evidence="2 3">
    <name type="scientific">Vitis vinifera</name>
    <name type="common">Grape</name>
    <dbReference type="NCBI Taxonomy" id="29760"/>
    <lineage>
        <taxon>Eukaryota</taxon>
        <taxon>Viridiplantae</taxon>
        <taxon>Streptophyta</taxon>
        <taxon>Embryophyta</taxon>
        <taxon>Tracheophyta</taxon>
        <taxon>Spermatophyta</taxon>
        <taxon>Magnoliopsida</taxon>
        <taxon>eudicotyledons</taxon>
        <taxon>Gunneridae</taxon>
        <taxon>Pentapetalae</taxon>
        <taxon>rosids</taxon>
        <taxon>Vitales</taxon>
        <taxon>Vitaceae</taxon>
        <taxon>Viteae</taxon>
        <taxon>Vitis</taxon>
    </lineage>
</organism>
<dbReference type="PANTHER" id="PTHR33675:SF4">
    <property type="match status" value="1"/>
</dbReference>
<evidence type="ECO:0000313" key="3">
    <source>
        <dbReference type="Proteomes" id="UP000288805"/>
    </source>
</evidence>
<reference evidence="2 3" key="1">
    <citation type="journal article" date="2018" name="PLoS Genet.">
        <title>Population sequencing reveals clonal diversity and ancestral inbreeding in the grapevine cultivar Chardonnay.</title>
        <authorList>
            <person name="Roach M.J."/>
            <person name="Johnson D.L."/>
            <person name="Bohlmann J."/>
            <person name="van Vuuren H.J."/>
            <person name="Jones S.J."/>
            <person name="Pretorius I.S."/>
            <person name="Schmidt S.A."/>
            <person name="Borneman A.R."/>
        </authorList>
    </citation>
    <scope>NUCLEOTIDE SEQUENCE [LARGE SCALE GENOMIC DNA]</scope>
    <source>
        <strain evidence="3">cv. Chardonnay</strain>
        <strain evidence="2">I10V1</strain>
        <tissue evidence="2">Leaf</tissue>
    </source>
</reference>
<protein>
    <submittedName>
        <fullName evidence="2">Uncharacterized protein</fullName>
    </submittedName>
</protein>
<dbReference type="AlphaFoldDB" id="A0A438JVB7"/>
<accession>A0A438JVB7</accession>
<comment type="caution">
    <text evidence="2">The sequence shown here is derived from an EMBL/GenBank/DDBJ whole genome shotgun (WGS) entry which is preliminary data.</text>
</comment>
<dbReference type="EMBL" id="QGNW01001243">
    <property type="protein sequence ID" value="RVW48717.1"/>
    <property type="molecule type" value="Genomic_DNA"/>
</dbReference>
<dbReference type="PANTHER" id="PTHR33675">
    <property type="entry name" value="NUCLEAR RECEPTOR FAMILY 2 GROUP C PROTEIN"/>
    <property type="match status" value="1"/>
</dbReference>
<evidence type="ECO:0000313" key="1">
    <source>
        <dbReference type="EMBL" id="RVW48717.1"/>
    </source>
</evidence>
<sequence>MAQKRKVEVTTDIDDESDRVLYSVFRSAAGGLSHLYSQALNHHKVAFEAGQRHALHDLKRMLEVKRLRVENLENEEGRESQAKGEEIREKLNEWMTVKHQEGMLVTTADISAYLQVSCSDCFSLLHILQVSIVID</sequence>
<dbReference type="EMBL" id="QGNW01000026">
    <property type="protein sequence ID" value="RVX12910.1"/>
    <property type="molecule type" value="Genomic_DNA"/>
</dbReference>
<evidence type="ECO:0000313" key="2">
    <source>
        <dbReference type="EMBL" id="RVX12910.1"/>
    </source>
</evidence>
<name>A0A438JVB7_VITVI</name>